<dbReference type="GO" id="GO:0016747">
    <property type="term" value="F:acyltransferase activity, transferring groups other than amino-acyl groups"/>
    <property type="evidence" value="ECO:0007669"/>
    <property type="project" value="InterPro"/>
</dbReference>
<feature type="transmembrane region" description="Helical" evidence="1">
    <location>
        <begin position="71"/>
        <end position="88"/>
    </location>
</feature>
<accession>A0A3R8NHG8</accession>
<gene>
    <name evidence="3" type="ORF">EI219_10335</name>
</gene>
<dbReference type="AlphaFoldDB" id="A0A3R8NHG8"/>
<feature type="domain" description="Acyltransferase 3" evidence="2">
    <location>
        <begin position="5"/>
        <end position="88"/>
    </location>
</feature>
<keyword evidence="1" id="KW-0472">Membrane</keyword>
<evidence type="ECO:0000256" key="1">
    <source>
        <dbReference type="SAM" id="Phobius"/>
    </source>
</evidence>
<protein>
    <recommendedName>
        <fullName evidence="2">Acyltransferase 3 domain-containing protein</fullName>
    </recommendedName>
</protein>
<feature type="transmembrane region" description="Helical" evidence="1">
    <location>
        <begin position="43"/>
        <end position="64"/>
    </location>
</feature>
<feature type="transmembrane region" description="Helical" evidence="1">
    <location>
        <begin position="12"/>
        <end position="31"/>
    </location>
</feature>
<dbReference type="Pfam" id="PF01757">
    <property type="entry name" value="Acyl_transf_3"/>
    <property type="match status" value="1"/>
</dbReference>
<comment type="caution">
    <text evidence="3">The sequence shown here is derived from an EMBL/GenBank/DDBJ whole genome shotgun (WGS) entry which is preliminary data.</text>
</comment>
<dbReference type="Proteomes" id="UP000281324">
    <property type="component" value="Unassembled WGS sequence"/>
</dbReference>
<proteinExistence type="predicted"/>
<evidence type="ECO:0000313" key="3">
    <source>
        <dbReference type="EMBL" id="RRN48589.1"/>
    </source>
</evidence>
<organism evidence="3 4">
    <name type="scientific">Streptococcus suis</name>
    <dbReference type="NCBI Taxonomy" id="1307"/>
    <lineage>
        <taxon>Bacteria</taxon>
        <taxon>Bacillati</taxon>
        <taxon>Bacillota</taxon>
        <taxon>Bacilli</taxon>
        <taxon>Lactobacillales</taxon>
        <taxon>Streptococcaceae</taxon>
        <taxon>Streptococcus</taxon>
    </lineage>
</organism>
<sequence>MKRLIYIDQLKGFGILAVLFLHTVGYIRNALPYTDIPLWRLEAWLHSFLMPFFVFVSGFSFYHFYLRNNTYIYIYIYIFRLLQIYAVFGS</sequence>
<feature type="non-terminal residue" evidence="3">
    <location>
        <position position="90"/>
    </location>
</feature>
<evidence type="ECO:0000313" key="4">
    <source>
        <dbReference type="Proteomes" id="UP000281324"/>
    </source>
</evidence>
<evidence type="ECO:0000259" key="2">
    <source>
        <dbReference type="Pfam" id="PF01757"/>
    </source>
</evidence>
<dbReference type="InterPro" id="IPR002656">
    <property type="entry name" value="Acyl_transf_3_dom"/>
</dbReference>
<name>A0A3R8NHG8_STRSU</name>
<dbReference type="RefSeq" id="WP_142997819.1">
    <property type="nucleotide sequence ID" value="NZ_RRZQ01000018.1"/>
</dbReference>
<keyword evidence="1" id="KW-1133">Transmembrane helix</keyword>
<dbReference type="EMBL" id="RRZQ01000018">
    <property type="protein sequence ID" value="RRN48589.1"/>
    <property type="molecule type" value="Genomic_DNA"/>
</dbReference>
<reference evidence="3 4" key="1">
    <citation type="submission" date="2018-11" db="EMBL/GenBank/DDBJ databases">
        <title>Changes in penicillin susceptibility of Streptococcus suis isolates by amino acid alterations in the penicillin-binding protein.</title>
        <authorList>
            <person name="Niemann L."/>
            <person name="Eichhorn I."/>
        </authorList>
    </citation>
    <scope>NUCLEOTIDE SEQUENCE [LARGE SCALE GENOMIC DNA]</scope>
    <source>
        <strain evidence="3 4">IMT40201</strain>
    </source>
</reference>
<keyword evidence="1" id="KW-0812">Transmembrane</keyword>